<keyword evidence="4" id="KW-1185">Reference proteome</keyword>
<dbReference type="GO" id="GO:0042910">
    <property type="term" value="F:xenobiotic transmembrane transporter activity"/>
    <property type="evidence" value="ECO:0007669"/>
    <property type="project" value="InterPro"/>
</dbReference>
<keyword evidence="2" id="KW-0812">Transmembrane</keyword>
<dbReference type="Proteomes" id="UP001141552">
    <property type="component" value="Unassembled WGS sequence"/>
</dbReference>
<keyword evidence="2" id="KW-0472">Membrane</keyword>
<dbReference type="AlphaFoldDB" id="A0A9Q0G0D5"/>
<dbReference type="PANTHER" id="PTHR11206">
    <property type="entry name" value="MULTIDRUG RESISTANCE PROTEIN"/>
    <property type="match status" value="1"/>
</dbReference>
<feature type="transmembrane region" description="Helical" evidence="2">
    <location>
        <begin position="26"/>
        <end position="46"/>
    </location>
</feature>
<evidence type="ECO:0000313" key="3">
    <source>
        <dbReference type="EMBL" id="KAJ4840866.1"/>
    </source>
</evidence>
<comment type="similarity">
    <text evidence="1">Belongs to the multi antimicrobial extrusion (MATE) (TC 2.A.66.1) family.</text>
</comment>
<evidence type="ECO:0000256" key="1">
    <source>
        <dbReference type="ARBA" id="ARBA00010199"/>
    </source>
</evidence>
<protein>
    <submittedName>
        <fullName evidence="3">Uncharacterized protein</fullName>
    </submittedName>
</protein>
<reference evidence="3" key="1">
    <citation type="submission" date="2022-02" db="EMBL/GenBank/DDBJ databases">
        <authorList>
            <person name="Henning P.M."/>
            <person name="McCubbin A.G."/>
            <person name="Shore J.S."/>
        </authorList>
    </citation>
    <scope>NUCLEOTIDE SEQUENCE</scope>
    <source>
        <strain evidence="3">F60SS</strain>
        <tissue evidence="3">Leaves</tissue>
    </source>
</reference>
<accession>A0A9Q0G0D5</accession>
<dbReference type="Pfam" id="PF01554">
    <property type="entry name" value="MatE"/>
    <property type="match status" value="1"/>
</dbReference>
<feature type="transmembrane region" description="Helical" evidence="2">
    <location>
        <begin position="66"/>
        <end position="84"/>
    </location>
</feature>
<name>A0A9Q0G0D5_9ROSI</name>
<sequence length="180" mass="20063">MAGALETLCGQAYGAEEYQKLGTYTYSAMISLIIVAVPISILWVFTDKLLILVGQDASISHVAGKYSIYLIPNLFSYAILQALTRYFQTQSLILPMLFSSAATLCFHVPLCWSLVFKAEMGSKGAALAISLSYWLNVILLWCYMRYSSKCKKTRAAFSKDVLLSIRVFLRLAVPSAIMTW</sequence>
<reference evidence="3" key="2">
    <citation type="journal article" date="2023" name="Plants (Basel)">
        <title>Annotation of the Turnera subulata (Passifloraceae) Draft Genome Reveals the S-Locus Evolved after the Divergence of Turneroideae from Passifloroideae in a Stepwise Manner.</title>
        <authorList>
            <person name="Henning P.M."/>
            <person name="Roalson E.H."/>
            <person name="Mir W."/>
            <person name="McCubbin A.G."/>
            <person name="Shore J.S."/>
        </authorList>
    </citation>
    <scope>NUCLEOTIDE SEQUENCE</scope>
    <source>
        <strain evidence="3">F60SS</strain>
    </source>
</reference>
<evidence type="ECO:0000256" key="2">
    <source>
        <dbReference type="SAM" id="Phobius"/>
    </source>
</evidence>
<dbReference type="EMBL" id="JAKUCV010002928">
    <property type="protein sequence ID" value="KAJ4840866.1"/>
    <property type="molecule type" value="Genomic_DNA"/>
</dbReference>
<feature type="transmembrane region" description="Helical" evidence="2">
    <location>
        <begin position="124"/>
        <end position="144"/>
    </location>
</feature>
<dbReference type="InterPro" id="IPR002528">
    <property type="entry name" value="MATE_fam"/>
</dbReference>
<evidence type="ECO:0000313" key="4">
    <source>
        <dbReference type="Proteomes" id="UP001141552"/>
    </source>
</evidence>
<comment type="caution">
    <text evidence="3">The sequence shown here is derived from an EMBL/GenBank/DDBJ whole genome shotgun (WGS) entry which is preliminary data.</text>
</comment>
<dbReference type="GO" id="GO:0016020">
    <property type="term" value="C:membrane"/>
    <property type="evidence" value="ECO:0007669"/>
    <property type="project" value="InterPro"/>
</dbReference>
<feature type="transmembrane region" description="Helical" evidence="2">
    <location>
        <begin position="96"/>
        <end position="118"/>
    </location>
</feature>
<organism evidence="3 4">
    <name type="scientific">Turnera subulata</name>
    <dbReference type="NCBI Taxonomy" id="218843"/>
    <lineage>
        <taxon>Eukaryota</taxon>
        <taxon>Viridiplantae</taxon>
        <taxon>Streptophyta</taxon>
        <taxon>Embryophyta</taxon>
        <taxon>Tracheophyta</taxon>
        <taxon>Spermatophyta</taxon>
        <taxon>Magnoliopsida</taxon>
        <taxon>eudicotyledons</taxon>
        <taxon>Gunneridae</taxon>
        <taxon>Pentapetalae</taxon>
        <taxon>rosids</taxon>
        <taxon>fabids</taxon>
        <taxon>Malpighiales</taxon>
        <taxon>Passifloraceae</taxon>
        <taxon>Turnera</taxon>
    </lineage>
</organism>
<dbReference type="OrthoDB" id="2126698at2759"/>
<gene>
    <name evidence="3" type="ORF">Tsubulata_039831</name>
</gene>
<proteinExistence type="inferred from homology"/>
<dbReference type="GO" id="GO:0015297">
    <property type="term" value="F:antiporter activity"/>
    <property type="evidence" value="ECO:0007669"/>
    <property type="project" value="InterPro"/>
</dbReference>
<keyword evidence="2" id="KW-1133">Transmembrane helix</keyword>